<feature type="region of interest" description="Disordered" evidence="1">
    <location>
        <begin position="1"/>
        <end position="20"/>
    </location>
</feature>
<keyword evidence="3" id="KW-1185">Reference proteome</keyword>
<comment type="caution">
    <text evidence="2">The sequence shown here is derived from an EMBL/GenBank/DDBJ whole genome shotgun (WGS) entry which is preliminary data.</text>
</comment>
<evidence type="ECO:0000256" key="1">
    <source>
        <dbReference type="SAM" id="MobiDB-lite"/>
    </source>
</evidence>
<evidence type="ECO:0000313" key="2">
    <source>
        <dbReference type="EMBL" id="KAL3073843.1"/>
    </source>
</evidence>
<evidence type="ECO:0000313" key="3">
    <source>
        <dbReference type="Proteomes" id="UP001620626"/>
    </source>
</evidence>
<dbReference type="AlphaFoldDB" id="A0ABD2I3X2"/>
<gene>
    <name evidence="2" type="ORF">niasHT_034875</name>
</gene>
<organism evidence="2 3">
    <name type="scientific">Heterodera trifolii</name>
    <dbReference type="NCBI Taxonomy" id="157864"/>
    <lineage>
        <taxon>Eukaryota</taxon>
        <taxon>Metazoa</taxon>
        <taxon>Ecdysozoa</taxon>
        <taxon>Nematoda</taxon>
        <taxon>Chromadorea</taxon>
        <taxon>Rhabditida</taxon>
        <taxon>Tylenchina</taxon>
        <taxon>Tylenchomorpha</taxon>
        <taxon>Tylenchoidea</taxon>
        <taxon>Heteroderidae</taxon>
        <taxon>Heteroderinae</taxon>
        <taxon>Heterodera</taxon>
    </lineage>
</organism>
<dbReference type="Proteomes" id="UP001620626">
    <property type="component" value="Unassembled WGS sequence"/>
</dbReference>
<protein>
    <submittedName>
        <fullName evidence="2">Uncharacterized protein</fullName>
    </submittedName>
</protein>
<dbReference type="EMBL" id="JBICBT010001309">
    <property type="protein sequence ID" value="KAL3073843.1"/>
    <property type="molecule type" value="Genomic_DNA"/>
</dbReference>
<sequence>MLCQNGGGGGGQHNGSNRRRDLKIDQCNHTLVQLLLQRELPLSHEAYEPQLMAWLVYIYRTKCYAKTEGEEEDSTMAATDVAT</sequence>
<proteinExistence type="predicted"/>
<name>A0ABD2I3X2_9BILA</name>
<accession>A0ABD2I3X2</accession>
<feature type="compositionally biased region" description="Gly residues" evidence="1">
    <location>
        <begin position="1"/>
        <end position="13"/>
    </location>
</feature>
<reference evidence="2 3" key="1">
    <citation type="submission" date="2024-10" db="EMBL/GenBank/DDBJ databases">
        <authorList>
            <person name="Kim D."/>
        </authorList>
    </citation>
    <scope>NUCLEOTIDE SEQUENCE [LARGE SCALE GENOMIC DNA]</scope>
    <source>
        <strain evidence="2">BH-2024</strain>
    </source>
</reference>